<protein>
    <recommendedName>
        <fullName evidence="1">DUF6894 domain-containing protein</fullName>
    </recommendedName>
</protein>
<evidence type="ECO:0000313" key="3">
    <source>
        <dbReference type="Proteomes" id="UP000572984"/>
    </source>
</evidence>
<reference evidence="2 3" key="1">
    <citation type="submission" date="2020-07" db="EMBL/GenBank/DDBJ databases">
        <title>Draft genome and description of Microvirga mediterraneensis Marseille-Q2068 sp. nov.</title>
        <authorList>
            <person name="Boxberger M."/>
        </authorList>
    </citation>
    <scope>NUCLEOTIDE SEQUENCE [LARGE SCALE GENOMIC DNA]</scope>
    <source>
        <strain evidence="2 3">Marseille-Q2068</strain>
    </source>
</reference>
<organism evidence="2 3">
    <name type="scientific">Microvirga mediterraneensis</name>
    <dbReference type="NCBI Taxonomy" id="2754695"/>
    <lineage>
        <taxon>Bacteria</taxon>
        <taxon>Pseudomonadati</taxon>
        <taxon>Pseudomonadota</taxon>
        <taxon>Alphaproteobacteria</taxon>
        <taxon>Hyphomicrobiales</taxon>
        <taxon>Methylobacteriaceae</taxon>
        <taxon>Microvirga</taxon>
    </lineage>
</organism>
<dbReference type="InterPro" id="IPR054189">
    <property type="entry name" value="DUF6894"/>
</dbReference>
<feature type="domain" description="DUF6894" evidence="1">
    <location>
        <begin position="3"/>
        <end position="64"/>
    </location>
</feature>
<dbReference type="AlphaFoldDB" id="A0A838BK59"/>
<evidence type="ECO:0000313" key="2">
    <source>
        <dbReference type="EMBL" id="MBA1155691.1"/>
    </source>
</evidence>
<dbReference type="Pfam" id="PF21834">
    <property type="entry name" value="DUF6894"/>
    <property type="match status" value="1"/>
</dbReference>
<gene>
    <name evidence="2" type="ORF">H0S73_06035</name>
</gene>
<dbReference type="RefSeq" id="WP_181051308.1">
    <property type="nucleotide sequence ID" value="NZ_JACDXJ010000001.1"/>
</dbReference>
<keyword evidence="3" id="KW-1185">Reference proteome</keyword>
<dbReference type="Proteomes" id="UP000572984">
    <property type="component" value="Unassembled WGS sequence"/>
</dbReference>
<evidence type="ECO:0000259" key="1">
    <source>
        <dbReference type="Pfam" id="PF21834"/>
    </source>
</evidence>
<dbReference type="EMBL" id="JACDXJ010000001">
    <property type="protein sequence ID" value="MBA1155691.1"/>
    <property type="molecule type" value="Genomic_DNA"/>
</dbReference>
<proteinExistence type="predicted"/>
<sequence length="76" mass="8624">MPRFYFDIHKGPELIPDPDGFETDSLEAAERQATQTAIELGQAWLSSARLVRVRVRDEQGRSRLNLSIVLTVERLG</sequence>
<name>A0A838BK59_9HYPH</name>
<accession>A0A838BK59</accession>
<comment type="caution">
    <text evidence="2">The sequence shown here is derived from an EMBL/GenBank/DDBJ whole genome shotgun (WGS) entry which is preliminary data.</text>
</comment>